<comment type="caution">
    <text evidence="1">The sequence shown here is derived from an EMBL/GenBank/DDBJ whole genome shotgun (WGS) entry which is preliminary data.</text>
</comment>
<dbReference type="GO" id="GO:0016740">
    <property type="term" value="F:transferase activity"/>
    <property type="evidence" value="ECO:0007669"/>
    <property type="project" value="UniProtKB-KW"/>
</dbReference>
<accession>A0A558GAD3</accession>
<name>A0A558GAD3_HALVO</name>
<protein>
    <submittedName>
        <fullName evidence="1">GNAT family N-acetyltransferase</fullName>
    </submittedName>
</protein>
<proteinExistence type="predicted"/>
<sequence length="30" mass="3519">GVKPFYESLGFDIEERSDDEGRFRGVLRDE</sequence>
<reference evidence="1 2" key="1">
    <citation type="submission" date="2019-07" db="EMBL/GenBank/DDBJ databases">
        <title>Draft genome sequence of Haloferax volcanii SS0101, isolated from salt farm in Samut Sakhon, Thailand.</title>
        <authorList>
            <person name="Wanthongcharoen S."/>
            <person name="Yamprayoonswat W."/>
            <person name="Ruangsuj P."/>
            <person name="Thongpramul N."/>
            <person name="Jumpathong W."/>
            <person name="Sittihan S."/>
            <person name="Kanjanavas P."/>
            <person name="Yasawong M."/>
        </authorList>
    </citation>
    <scope>NUCLEOTIDE SEQUENCE [LARGE SCALE GENOMIC DNA]</scope>
    <source>
        <strain evidence="1 2">SS0101</strain>
    </source>
</reference>
<dbReference type="AlphaFoldDB" id="A0A558GAD3"/>
<dbReference type="Proteomes" id="UP000320212">
    <property type="component" value="Unassembled WGS sequence"/>
</dbReference>
<evidence type="ECO:0000313" key="1">
    <source>
        <dbReference type="EMBL" id="TVT94727.1"/>
    </source>
</evidence>
<organism evidence="1 2">
    <name type="scientific">Haloferax volcanii</name>
    <name type="common">Halobacterium volcanii</name>
    <dbReference type="NCBI Taxonomy" id="2246"/>
    <lineage>
        <taxon>Archaea</taxon>
        <taxon>Methanobacteriati</taxon>
        <taxon>Methanobacteriota</taxon>
        <taxon>Stenosarchaea group</taxon>
        <taxon>Halobacteria</taxon>
        <taxon>Halobacteriales</taxon>
        <taxon>Haloferacaceae</taxon>
        <taxon>Haloferax</taxon>
    </lineage>
</organism>
<keyword evidence="1" id="KW-0808">Transferase</keyword>
<dbReference type="EMBL" id="VMTR01000064">
    <property type="protein sequence ID" value="TVT94727.1"/>
    <property type="molecule type" value="Genomic_DNA"/>
</dbReference>
<feature type="non-terminal residue" evidence="1">
    <location>
        <position position="1"/>
    </location>
</feature>
<gene>
    <name evidence="1" type="ORF">FQA18_10385</name>
</gene>
<evidence type="ECO:0000313" key="2">
    <source>
        <dbReference type="Proteomes" id="UP000320212"/>
    </source>
</evidence>